<dbReference type="Pfam" id="PF02771">
    <property type="entry name" value="Acyl-CoA_dh_N"/>
    <property type="match status" value="1"/>
</dbReference>
<dbReference type="InterPro" id="IPR046373">
    <property type="entry name" value="Acyl-CoA_Oxase/DH_mid-dom_sf"/>
</dbReference>
<feature type="domain" description="Acyl-CoA oxidase/dehydrogenase middle" evidence="8">
    <location>
        <begin position="124"/>
        <end position="203"/>
    </location>
</feature>
<feature type="domain" description="Acyl-CoA dehydrogenase/oxidase N-terminal" evidence="9">
    <location>
        <begin position="6"/>
        <end position="118"/>
    </location>
</feature>
<evidence type="ECO:0000259" key="8">
    <source>
        <dbReference type="Pfam" id="PF02770"/>
    </source>
</evidence>
<dbReference type="Gene3D" id="1.20.140.10">
    <property type="entry name" value="Butyryl-CoA Dehydrogenase, subunit A, domain 3"/>
    <property type="match status" value="1"/>
</dbReference>
<organism evidence="10 11">
    <name type="scientific">Nocardioides panzhihuensis</name>
    <dbReference type="NCBI Taxonomy" id="860243"/>
    <lineage>
        <taxon>Bacteria</taxon>
        <taxon>Bacillati</taxon>
        <taxon>Actinomycetota</taxon>
        <taxon>Actinomycetes</taxon>
        <taxon>Propionibacteriales</taxon>
        <taxon>Nocardioidaceae</taxon>
        <taxon>Nocardioides</taxon>
    </lineage>
</organism>
<dbReference type="Pfam" id="PF00441">
    <property type="entry name" value="Acyl-CoA_dh_1"/>
    <property type="match status" value="1"/>
</dbReference>
<reference evidence="10 11" key="1">
    <citation type="submission" date="2020-07" db="EMBL/GenBank/DDBJ databases">
        <title>Sequencing the genomes of 1000 actinobacteria strains.</title>
        <authorList>
            <person name="Klenk H.-P."/>
        </authorList>
    </citation>
    <scope>NUCLEOTIDE SEQUENCE [LARGE SCALE GENOMIC DNA]</scope>
    <source>
        <strain evidence="10 11">DSM 26487</strain>
    </source>
</reference>
<dbReference type="Gene3D" id="2.40.110.10">
    <property type="entry name" value="Butyryl-CoA Dehydrogenase, subunit A, domain 2"/>
    <property type="match status" value="1"/>
</dbReference>
<comment type="caution">
    <text evidence="10">The sequence shown here is derived from an EMBL/GenBank/DDBJ whole genome shotgun (WGS) entry which is preliminary data.</text>
</comment>
<accession>A0A7Z0IQ26</accession>
<dbReference type="EMBL" id="JACBZR010000001">
    <property type="protein sequence ID" value="NYI75514.1"/>
    <property type="molecule type" value="Genomic_DNA"/>
</dbReference>
<evidence type="ECO:0000259" key="7">
    <source>
        <dbReference type="Pfam" id="PF00441"/>
    </source>
</evidence>
<dbReference type="InterPro" id="IPR037069">
    <property type="entry name" value="AcylCoA_DH/ox_N_sf"/>
</dbReference>
<name>A0A7Z0IQ26_9ACTN</name>
<evidence type="ECO:0000313" key="10">
    <source>
        <dbReference type="EMBL" id="NYI75514.1"/>
    </source>
</evidence>
<dbReference type="GO" id="GO:0050660">
    <property type="term" value="F:flavin adenine dinucleotide binding"/>
    <property type="evidence" value="ECO:0007669"/>
    <property type="project" value="InterPro"/>
</dbReference>
<evidence type="ECO:0000313" key="11">
    <source>
        <dbReference type="Proteomes" id="UP000564496"/>
    </source>
</evidence>
<sequence>MITGLTEEHEELREITRRFLAEKSSLTQVRKLAESGANRDDAVWHQMADQLMLQGIAIPEEYGGAGYGPVELGIVLEELGRALTVAPYLATVALAGQTLTTCSDNEARSAWLPGIAEGAVIATLAVADETGEIDPAGVTSVATSAGEDWKITGTKRFVIDGVGADMIIVAARAGEELALFTVKGDAEGVRREPLAQLDPTRQVATVNLDNALAVRIEDDATAVLARVADLVAVALAAEQTGGAAATLDMAVEYTKIRVQFGRPIGSFQAIKHRCADLLTEVESARNAAFSAASLLTQDDPEGPVAAALAAAWCATTYTHAAKENIQLHGGIGFTWEHDAHFHLKRAKTSELLLGTPARHRARVADLAGI</sequence>
<proteinExistence type="inferred from homology"/>
<dbReference type="InterPro" id="IPR013786">
    <property type="entry name" value="AcylCoA_DH/ox_N"/>
</dbReference>
<dbReference type="InterPro" id="IPR036250">
    <property type="entry name" value="AcylCo_DH-like_C"/>
</dbReference>
<keyword evidence="5 6" id="KW-0560">Oxidoreductase</keyword>
<evidence type="ECO:0000259" key="9">
    <source>
        <dbReference type="Pfam" id="PF02771"/>
    </source>
</evidence>
<evidence type="ECO:0000256" key="5">
    <source>
        <dbReference type="ARBA" id="ARBA00023002"/>
    </source>
</evidence>
<dbReference type="CDD" id="cd00567">
    <property type="entry name" value="ACAD"/>
    <property type="match status" value="1"/>
</dbReference>
<dbReference type="InterPro" id="IPR009100">
    <property type="entry name" value="AcylCoA_DH/oxidase_NM_dom_sf"/>
</dbReference>
<keyword evidence="3 6" id="KW-0285">Flavoprotein</keyword>
<dbReference type="Pfam" id="PF02770">
    <property type="entry name" value="Acyl-CoA_dh_M"/>
    <property type="match status" value="1"/>
</dbReference>
<dbReference type="Proteomes" id="UP000564496">
    <property type="component" value="Unassembled WGS sequence"/>
</dbReference>
<dbReference type="PANTHER" id="PTHR43884:SF20">
    <property type="entry name" value="ACYL-COA DEHYDROGENASE FADE28"/>
    <property type="match status" value="1"/>
</dbReference>
<dbReference type="RefSeq" id="WP_179656231.1">
    <property type="nucleotide sequence ID" value="NZ_JACBZR010000001.1"/>
</dbReference>
<evidence type="ECO:0000256" key="1">
    <source>
        <dbReference type="ARBA" id="ARBA00001974"/>
    </source>
</evidence>
<comment type="similarity">
    <text evidence="2 6">Belongs to the acyl-CoA dehydrogenase family.</text>
</comment>
<comment type="cofactor">
    <cofactor evidence="1 6">
        <name>FAD</name>
        <dbReference type="ChEBI" id="CHEBI:57692"/>
    </cofactor>
</comment>
<keyword evidence="11" id="KW-1185">Reference proteome</keyword>
<dbReference type="AlphaFoldDB" id="A0A7Z0IQ26"/>
<dbReference type="SUPFAM" id="SSF47203">
    <property type="entry name" value="Acyl-CoA dehydrogenase C-terminal domain-like"/>
    <property type="match status" value="1"/>
</dbReference>
<evidence type="ECO:0000256" key="6">
    <source>
        <dbReference type="RuleBase" id="RU362125"/>
    </source>
</evidence>
<gene>
    <name evidence="10" type="ORF">BJ988_000162</name>
</gene>
<dbReference type="SUPFAM" id="SSF56645">
    <property type="entry name" value="Acyl-CoA dehydrogenase NM domain-like"/>
    <property type="match status" value="1"/>
</dbReference>
<dbReference type="InterPro" id="IPR009075">
    <property type="entry name" value="AcylCo_DH/oxidase_C"/>
</dbReference>
<dbReference type="Gene3D" id="1.10.540.10">
    <property type="entry name" value="Acyl-CoA dehydrogenase/oxidase, N-terminal domain"/>
    <property type="match status" value="1"/>
</dbReference>
<evidence type="ECO:0000256" key="2">
    <source>
        <dbReference type="ARBA" id="ARBA00009347"/>
    </source>
</evidence>
<evidence type="ECO:0000256" key="3">
    <source>
        <dbReference type="ARBA" id="ARBA00022630"/>
    </source>
</evidence>
<evidence type="ECO:0000256" key="4">
    <source>
        <dbReference type="ARBA" id="ARBA00022827"/>
    </source>
</evidence>
<dbReference type="GO" id="GO:0003995">
    <property type="term" value="F:acyl-CoA dehydrogenase activity"/>
    <property type="evidence" value="ECO:0007669"/>
    <property type="project" value="TreeGrafter"/>
</dbReference>
<dbReference type="PANTHER" id="PTHR43884">
    <property type="entry name" value="ACYL-COA DEHYDROGENASE"/>
    <property type="match status" value="1"/>
</dbReference>
<protein>
    <submittedName>
        <fullName evidence="10">Alkylation response protein AidB-like acyl-CoA dehydrogenase</fullName>
    </submittedName>
</protein>
<dbReference type="InterPro" id="IPR006091">
    <property type="entry name" value="Acyl-CoA_Oxase/DH_mid-dom"/>
</dbReference>
<keyword evidence="4 6" id="KW-0274">FAD</keyword>
<feature type="domain" description="Acyl-CoA dehydrogenase/oxidase C-terminal" evidence="7">
    <location>
        <begin position="233"/>
        <end position="365"/>
    </location>
</feature>